<sequence>MNLFVKGIAVCLMGVLMTGTSAFGGEIAVIETTLGNIELEFLEDKAPGHTKNFKDLAKKGFYDGTTFHRVIPGFMIQGGDPNSKSADRSRHGMGGPGYTIKAEFNDTSHDRGILSMARSQDPNSAGSQFFIVVKASHFLDNQYTAFGKVIKGMDVVDKIVNVSRDSNDNPIDRVEMKSVKIVNR</sequence>
<evidence type="ECO:0000259" key="4">
    <source>
        <dbReference type="PROSITE" id="PS50072"/>
    </source>
</evidence>
<dbReference type="PIRSF" id="PIRSF001467">
    <property type="entry name" value="Peptidylpro_ismrse"/>
    <property type="match status" value="1"/>
</dbReference>
<feature type="domain" description="PPIase cyclophilin-type" evidence="4">
    <location>
        <begin position="26"/>
        <end position="181"/>
    </location>
</feature>
<gene>
    <name evidence="5" type="ORF">METZ01_LOCUS305902</name>
</gene>
<proteinExistence type="predicted"/>
<reference evidence="5" key="1">
    <citation type="submission" date="2018-05" db="EMBL/GenBank/DDBJ databases">
        <authorList>
            <person name="Lanie J.A."/>
            <person name="Ng W.-L."/>
            <person name="Kazmierczak K.M."/>
            <person name="Andrzejewski T.M."/>
            <person name="Davidsen T.M."/>
            <person name="Wayne K.J."/>
            <person name="Tettelin H."/>
            <person name="Glass J.I."/>
            <person name="Rusch D."/>
            <person name="Podicherti R."/>
            <person name="Tsui H.-C.T."/>
            <person name="Winkler M.E."/>
        </authorList>
    </citation>
    <scope>NUCLEOTIDE SEQUENCE</scope>
</reference>
<dbReference type="PANTHER" id="PTHR45625">
    <property type="entry name" value="PEPTIDYL-PROLYL CIS-TRANS ISOMERASE-RELATED"/>
    <property type="match status" value="1"/>
</dbReference>
<name>A0A382MXJ3_9ZZZZ</name>
<dbReference type="EMBL" id="UINC01096286">
    <property type="protein sequence ID" value="SVC53048.1"/>
    <property type="molecule type" value="Genomic_DNA"/>
</dbReference>
<dbReference type="GO" id="GO:0003755">
    <property type="term" value="F:peptidyl-prolyl cis-trans isomerase activity"/>
    <property type="evidence" value="ECO:0007669"/>
    <property type="project" value="UniProtKB-KW"/>
</dbReference>
<organism evidence="5">
    <name type="scientific">marine metagenome</name>
    <dbReference type="NCBI Taxonomy" id="408172"/>
    <lineage>
        <taxon>unclassified sequences</taxon>
        <taxon>metagenomes</taxon>
        <taxon>ecological metagenomes</taxon>
    </lineage>
</organism>
<dbReference type="InterPro" id="IPR002130">
    <property type="entry name" value="Cyclophilin-type_PPIase_dom"/>
</dbReference>
<dbReference type="EC" id="5.2.1.8" evidence="1"/>
<dbReference type="Gene3D" id="2.40.100.10">
    <property type="entry name" value="Cyclophilin-like"/>
    <property type="match status" value="1"/>
</dbReference>
<accession>A0A382MXJ3</accession>
<dbReference type="PROSITE" id="PS00170">
    <property type="entry name" value="CSA_PPIASE_1"/>
    <property type="match status" value="1"/>
</dbReference>
<dbReference type="PRINTS" id="PR00153">
    <property type="entry name" value="CSAPPISMRASE"/>
</dbReference>
<dbReference type="InterPro" id="IPR029000">
    <property type="entry name" value="Cyclophilin-like_dom_sf"/>
</dbReference>
<evidence type="ECO:0000256" key="3">
    <source>
        <dbReference type="ARBA" id="ARBA00023235"/>
    </source>
</evidence>
<evidence type="ECO:0000313" key="5">
    <source>
        <dbReference type="EMBL" id="SVC53048.1"/>
    </source>
</evidence>
<dbReference type="InterPro" id="IPR020892">
    <property type="entry name" value="Cyclophilin-type_PPIase_CS"/>
</dbReference>
<evidence type="ECO:0000256" key="2">
    <source>
        <dbReference type="ARBA" id="ARBA00023110"/>
    </source>
</evidence>
<dbReference type="CDD" id="cd00317">
    <property type="entry name" value="cyclophilin"/>
    <property type="match status" value="1"/>
</dbReference>
<dbReference type="PANTHER" id="PTHR45625:SF4">
    <property type="entry name" value="PEPTIDYLPROLYL ISOMERASE DOMAIN AND WD REPEAT-CONTAINING PROTEIN 1"/>
    <property type="match status" value="1"/>
</dbReference>
<dbReference type="PROSITE" id="PS50072">
    <property type="entry name" value="CSA_PPIASE_2"/>
    <property type="match status" value="1"/>
</dbReference>
<dbReference type="GO" id="GO:0006457">
    <property type="term" value="P:protein folding"/>
    <property type="evidence" value="ECO:0007669"/>
    <property type="project" value="InterPro"/>
</dbReference>
<dbReference type="InterPro" id="IPR044666">
    <property type="entry name" value="Cyclophilin_A-like"/>
</dbReference>
<evidence type="ECO:0000256" key="1">
    <source>
        <dbReference type="ARBA" id="ARBA00013194"/>
    </source>
</evidence>
<keyword evidence="2" id="KW-0697">Rotamase</keyword>
<keyword evidence="3" id="KW-0413">Isomerase</keyword>
<dbReference type="AlphaFoldDB" id="A0A382MXJ3"/>
<dbReference type="InterPro" id="IPR024936">
    <property type="entry name" value="Cyclophilin-type_PPIase"/>
</dbReference>
<dbReference type="SUPFAM" id="SSF50891">
    <property type="entry name" value="Cyclophilin-like"/>
    <property type="match status" value="1"/>
</dbReference>
<protein>
    <recommendedName>
        <fullName evidence="1">peptidylprolyl isomerase</fullName>
        <ecNumber evidence="1">5.2.1.8</ecNumber>
    </recommendedName>
</protein>
<dbReference type="Pfam" id="PF00160">
    <property type="entry name" value="Pro_isomerase"/>
    <property type="match status" value="1"/>
</dbReference>